<dbReference type="CDD" id="cd02012">
    <property type="entry name" value="TPP_TK"/>
    <property type="match status" value="1"/>
</dbReference>
<evidence type="ECO:0000313" key="7">
    <source>
        <dbReference type="EMBL" id="RDC45601.1"/>
    </source>
</evidence>
<evidence type="ECO:0000256" key="4">
    <source>
        <dbReference type="ARBA" id="ARBA00022723"/>
    </source>
</evidence>
<evidence type="ECO:0000313" key="8">
    <source>
        <dbReference type="Proteomes" id="UP000253805"/>
    </source>
</evidence>
<evidence type="ECO:0000256" key="1">
    <source>
        <dbReference type="ARBA" id="ARBA00001964"/>
    </source>
</evidence>
<dbReference type="SUPFAM" id="SSF52518">
    <property type="entry name" value="Thiamin diphosphate-binding fold (THDP-binding)"/>
    <property type="match status" value="1"/>
</dbReference>
<dbReference type="Proteomes" id="UP000253805">
    <property type="component" value="Unassembled WGS sequence"/>
</dbReference>
<comment type="caution">
    <text evidence="7">The sequence shown here is derived from an EMBL/GenBank/DDBJ whole genome shotgun (WGS) entry which is preliminary data.</text>
</comment>
<dbReference type="InterPro" id="IPR029061">
    <property type="entry name" value="THDP-binding"/>
</dbReference>
<evidence type="ECO:0000259" key="6">
    <source>
        <dbReference type="Pfam" id="PF00456"/>
    </source>
</evidence>
<accession>A0A369P0G9</accession>
<evidence type="ECO:0000256" key="3">
    <source>
        <dbReference type="ARBA" id="ARBA00022679"/>
    </source>
</evidence>
<dbReference type="AlphaFoldDB" id="A0A369P0G9"/>
<evidence type="ECO:0000256" key="2">
    <source>
        <dbReference type="ARBA" id="ARBA00007131"/>
    </source>
</evidence>
<gene>
    <name evidence="7" type="ORF">C1850_04505</name>
</gene>
<dbReference type="Pfam" id="PF00456">
    <property type="entry name" value="Transketolase_N"/>
    <property type="match status" value="1"/>
</dbReference>
<evidence type="ECO:0000256" key="5">
    <source>
        <dbReference type="ARBA" id="ARBA00023052"/>
    </source>
</evidence>
<dbReference type="PROSITE" id="PS00801">
    <property type="entry name" value="TRANSKETOLASE_1"/>
    <property type="match status" value="1"/>
</dbReference>
<keyword evidence="3" id="KW-0808">Transferase</keyword>
<proteinExistence type="inferred from homology"/>
<dbReference type="PANTHER" id="PTHR47514">
    <property type="entry name" value="TRANSKETOLASE N-TERMINAL SECTION-RELATED"/>
    <property type="match status" value="1"/>
</dbReference>
<dbReference type="EMBL" id="PPUT01000008">
    <property type="protein sequence ID" value="RDC45601.1"/>
    <property type="molecule type" value="Genomic_DNA"/>
</dbReference>
<dbReference type="Gene3D" id="3.40.50.970">
    <property type="match status" value="1"/>
</dbReference>
<comment type="cofactor">
    <cofactor evidence="1">
        <name>thiamine diphosphate</name>
        <dbReference type="ChEBI" id="CHEBI:58937"/>
    </cofactor>
</comment>
<dbReference type="GO" id="GO:0016740">
    <property type="term" value="F:transferase activity"/>
    <property type="evidence" value="ECO:0007669"/>
    <property type="project" value="UniProtKB-KW"/>
</dbReference>
<protein>
    <submittedName>
        <fullName evidence="7">Transketolase</fullName>
    </submittedName>
</protein>
<reference evidence="7 8" key="1">
    <citation type="journal article" date="2018" name="Elife">
        <title>Discovery and characterization of a prevalent human gut bacterial enzyme sufficient for the inactivation of a family of plant toxins.</title>
        <authorList>
            <person name="Koppel N."/>
            <person name="Bisanz J.E."/>
            <person name="Pandelia M.E."/>
            <person name="Turnbaugh P.J."/>
            <person name="Balskus E.P."/>
        </authorList>
    </citation>
    <scope>NUCLEOTIDE SEQUENCE [LARGE SCALE GENOMIC DNA]</scope>
    <source>
        <strain evidence="7 8">OB21 GAM 11</strain>
    </source>
</reference>
<keyword evidence="4" id="KW-0479">Metal-binding</keyword>
<dbReference type="InterPro" id="IPR049557">
    <property type="entry name" value="Transketolase_CS"/>
</dbReference>
<sequence>MDTAALQAKATDIRKDILTMITEAGSGHPGGSLSCTDILTALYFGGVMDYNPADPHKPGRDRFILAKGHAAPALYATLAHAGFFPTDELHTLRKLGTRLQGHPDSNLLPGVEVSTGSLGQGLSVAAGLAAGLRLTGEDGLVFTVLGDGECEEGQVWEAAMFAAHQKLGRLVAIIDNNELQIDGCIHDVCDPGDLGEKFAAFGWDVQRVCGHDIPALVELFGRIKAEAADTARPVCVIARTVKGKGVSFMENQAGWHGKAPKSEELEKALAELSADAE</sequence>
<dbReference type="GO" id="GO:0000287">
    <property type="term" value="F:magnesium ion binding"/>
    <property type="evidence" value="ECO:0007669"/>
    <property type="project" value="UniProtKB-ARBA"/>
</dbReference>
<organism evidence="7 8">
    <name type="scientific">Adlercreutzia equolifaciens subsp. celatus</name>
    <dbReference type="NCBI Taxonomy" id="394340"/>
    <lineage>
        <taxon>Bacteria</taxon>
        <taxon>Bacillati</taxon>
        <taxon>Actinomycetota</taxon>
        <taxon>Coriobacteriia</taxon>
        <taxon>Eggerthellales</taxon>
        <taxon>Eggerthellaceae</taxon>
        <taxon>Adlercreutzia</taxon>
    </lineage>
</organism>
<feature type="domain" description="Transketolase N-terminal" evidence="6">
    <location>
        <begin position="12"/>
        <end position="272"/>
    </location>
</feature>
<keyword evidence="5" id="KW-0786">Thiamine pyrophosphate</keyword>
<comment type="similarity">
    <text evidence="2">Belongs to the transketolase family.</text>
</comment>
<dbReference type="RefSeq" id="WP_114548754.1">
    <property type="nucleotide sequence ID" value="NZ_CAKXPL010000169.1"/>
</dbReference>
<name>A0A369P0G9_9ACTN</name>
<dbReference type="InterPro" id="IPR005474">
    <property type="entry name" value="Transketolase_N"/>
</dbReference>
<dbReference type="PANTHER" id="PTHR47514:SF1">
    <property type="entry name" value="TRANSKETOLASE N-TERMINAL SECTION-RELATED"/>
    <property type="match status" value="1"/>
</dbReference>